<dbReference type="PROSITE" id="PS00184">
    <property type="entry name" value="GARS"/>
    <property type="match status" value="1"/>
</dbReference>
<dbReference type="Pfam" id="PF02843">
    <property type="entry name" value="GARS_C"/>
    <property type="match status" value="1"/>
</dbReference>
<organism evidence="18 19">
    <name type="scientific">Frigoriglobus tundricola</name>
    <dbReference type="NCBI Taxonomy" id="2774151"/>
    <lineage>
        <taxon>Bacteria</taxon>
        <taxon>Pseudomonadati</taxon>
        <taxon>Planctomycetota</taxon>
        <taxon>Planctomycetia</taxon>
        <taxon>Gemmatales</taxon>
        <taxon>Gemmataceae</taxon>
        <taxon>Frigoriglobus</taxon>
    </lineage>
</organism>
<dbReference type="Gene3D" id="3.90.600.10">
    <property type="entry name" value="Phosphoribosylglycinamide synthetase, C-terminal domain"/>
    <property type="match status" value="1"/>
</dbReference>
<dbReference type="SUPFAM" id="SSF51246">
    <property type="entry name" value="Rudiment single hybrid motif"/>
    <property type="match status" value="1"/>
</dbReference>
<evidence type="ECO:0000256" key="8">
    <source>
        <dbReference type="ARBA" id="ARBA00022755"/>
    </source>
</evidence>
<accession>A0A6M5YTP1</accession>
<reference evidence="19" key="1">
    <citation type="submission" date="2020-05" db="EMBL/GenBank/DDBJ databases">
        <title>Frigoriglobus tundricola gen. nov., sp. nov., a psychrotolerant cellulolytic planctomycete of the family Gemmataceae with two divergent copies of 16S rRNA gene.</title>
        <authorList>
            <person name="Kulichevskaya I.S."/>
            <person name="Ivanova A.A."/>
            <person name="Naumoff D.G."/>
            <person name="Beletsky A.V."/>
            <person name="Rijpstra W.I.C."/>
            <person name="Sinninghe Damste J.S."/>
            <person name="Mardanov A.V."/>
            <person name="Ravin N.V."/>
            <person name="Dedysh S.N."/>
        </authorList>
    </citation>
    <scope>NUCLEOTIDE SEQUENCE [LARGE SCALE GENOMIC DNA]</scope>
    <source>
        <strain evidence="19">PL17</strain>
    </source>
</reference>
<dbReference type="GO" id="GO:0006189">
    <property type="term" value="P:'de novo' IMP biosynthetic process"/>
    <property type="evidence" value="ECO:0007669"/>
    <property type="project" value="UniProtKB-UniRule"/>
</dbReference>
<evidence type="ECO:0000256" key="4">
    <source>
        <dbReference type="ARBA" id="ARBA00013255"/>
    </source>
</evidence>
<dbReference type="SUPFAM" id="SSF56059">
    <property type="entry name" value="Glutathione synthetase ATP-binding domain-like"/>
    <property type="match status" value="1"/>
</dbReference>
<dbReference type="InterPro" id="IPR011761">
    <property type="entry name" value="ATP-grasp"/>
</dbReference>
<proteinExistence type="inferred from homology"/>
<dbReference type="FunFam" id="3.30.470.20:FF:000018">
    <property type="entry name" value="Trifunctional purine biosynthetic protein adenosine-3"/>
    <property type="match status" value="1"/>
</dbReference>
<dbReference type="Proteomes" id="UP000503447">
    <property type="component" value="Chromosome"/>
</dbReference>
<dbReference type="SUPFAM" id="SSF52440">
    <property type="entry name" value="PreATP-grasp domain"/>
    <property type="match status" value="1"/>
</dbReference>
<comment type="pathway">
    <text evidence="3 14">Purine metabolism; IMP biosynthesis via de novo pathway; N(1)-(5-phospho-D-ribosyl)glycinamide from 5-phospho-alpha-D-ribose 1-diphosphate: step 2/2.</text>
</comment>
<dbReference type="Gene3D" id="3.30.470.20">
    <property type="entry name" value="ATP-grasp fold, B domain"/>
    <property type="match status" value="1"/>
</dbReference>
<evidence type="ECO:0000256" key="15">
    <source>
        <dbReference type="PROSITE-ProRule" id="PRU00409"/>
    </source>
</evidence>
<dbReference type="Pfam" id="PF02844">
    <property type="entry name" value="GARS_N"/>
    <property type="match status" value="1"/>
</dbReference>
<evidence type="ECO:0000256" key="3">
    <source>
        <dbReference type="ARBA" id="ARBA00005174"/>
    </source>
</evidence>
<dbReference type="AlphaFoldDB" id="A0A6M5YTP1"/>
<evidence type="ECO:0000256" key="11">
    <source>
        <dbReference type="ARBA" id="ARBA00038345"/>
    </source>
</evidence>
<dbReference type="InterPro" id="IPR011054">
    <property type="entry name" value="Rudment_hybrid_motif"/>
</dbReference>
<evidence type="ECO:0000259" key="17">
    <source>
        <dbReference type="PROSITE" id="PS50975"/>
    </source>
</evidence>
<dbReference type="GO" id="GO:0009113">
    <property type="term" value="P:purine nucleobase biosynthetic process"/>
    <property type="evidence" value="ECO:0007669"/>
    <property type="project" value="InterPro"/>
</dbReference>
<name>A0A6M5YTP1_9BACT</name>
<dbReference type="KEGG" id="ftj:FTUN_4252"/>
<dbReference type="FunFam" id="3.90.600.10:FF:000001">
    <property type="entry name" value="Trifunctional purine biosynthetic protein adenosine-3"/>
    <property type="match status" value="1"/>
</dbReference>
<keyword evidence="6" id="KW-0479">Metal-binding</keyword>
<dbReference type="InterPro" id="IPR020559">
    <property type="entry name" value="PRibGlycinamide_synth_CS"/>
</dbReference>
<keyword evidence="10" id="KW-0464">Manganese</keyword>
<protein>
    <recommendedName>
        <fullName evidence="4 14">Phosphoribosylamine--glycine ligase</fullName>
        <ecNumber evidence="4 14">6.3.4.13</ecNumber>
    </recommendedName>
    <alternativeName>
        <fullName evidence="14">GARS</fullName>
    </alternativeName>
    <alternativeName>
        <fullName evidence="12 14">Glycinamide ribonucleotide synthetase</fullName>
    </alternativeName>
    <alternativeName>
        <fullName evidence="13 14">Phosphoribosylglycinamide synthetase</fullName>
    </alternativeName>
</protein>
<gene>
    <name evidence="14" type="primary">purD</name>
    <name evidence="18" type="ORF">FTUN_4252</name>
</gene>
<dbReference type="SMART" id="SM01209">
    <property type="entry name" value="GARS_A"/>
    <property type="match status" value="1"/>
</dbReference>
<evidence type="ECO:0000256" key="16">
    <source>
        <dbReference type="SAM" id="MobiDB-lite"/>
    </source>
</evidence>
<dbReference type="GO" id="GO:0046872">
    <property type="term" value="F:metal ion binding"/>
    <property type="evidence" value="ECO:0007669"/>
    <property type="project" value="UniProtKB-KW"/>
</dbReference>
<dbReference type="EMBL" id="CP053452">
    <property type="protein sequence ID" value="QJW96693.1"/>
    <property type="molecule type" value="Genomic_DNA"/>
</dbReference>
<evidence type="ECO:0000256" key="7">
    <source>
        <dbReference type="ARBA" id="ARBA00022741"/>
    </source>
</evidence>
<evidence type="ECO:0000256" key="9">
    <source>
        <dbReference type="ARBA" id="ARBA00022840"/>
    </source>
</evidence>
<dbReference type="PANTHER" id="PTHR43472">
    <property type="entry name" value="PHOSPHORIBOSYLAMINE--GLYCINE LIGASE"/>
    <property type="match status" value="1"/>
</dbReference>
<evidence type="ECO:0000256" key="1">
    <source>
        <dbReference type="ARBA" id="ARBA00001936"/>
    </source>
</evidence>
<keyword evidence="9 15" id="KW-0067">ATP-binding</keyword>
<feature type="region of interest" description="Disordered" evidence="16">
    <location>
        <begin position="523"/>
        <end position="554"/>
    </location>
</feature>
<dbReference type="Gene3D" id="3.30.1490.20">
    <property type="entry name" value="ATP-grasp fold, A domain"/>
    <property type="match status" value="1"/>
</dbReference>
<comment type="similarity">
    <text evidence="11 14">Belongs to the GARS family.</text>
</comment>
<evidence type="ECO:0000256" key="10">
    <source>
        <dbReference type="ARBA" id="ARBA00023211"/>
    </source>
</evidence>
<comment type="cofactor">
    <cofactor evidence="2">
        <name>Mg(2+)</name>
        <dbReference type="ChEBI" id="CHEBI:18420"/>
    </cofactor>
</comment>
<dbReference type="InterPro" id="IPR013815">
    <property type="entry name" value="ATP_grasp_subdomain_1"/>
</dbReference>
<evidence type="ECO:0000256" key="13">
    <source>
        <dbReference type="ARBA" id="ARBA00042864"/>
    </source>
</evidence>
<dbReference type="PANTHER" id="PTHR43472:SF1">
    <property type="entry name" value="PHOSPHORIBOSYLAMINE--GLYCINE LIGASE, CHLOROPLASTIC"/>
    <property type="match status" value="1"/>
</dbReference>
<dbReference type="EC" id="6.3.4.13" evidence="4 14"/>
<evidence type="ECO:0000256" key="12">
    <source>
        <dbReference type="ARBA" id="ARBA00042242"/>
    </source>
</evidence>
<evidence type="ECO:0000256" key="5">
    <source>
        <dbReference type="ARBA" id="ARBA00022598"/>
    </source>
</evidence>
<dbReference type="RefSeq" id="WP_227254960.1">
    <property type="nucleotide sequence ID" value="NZ_CP053452.2"/>
</dbReference>
<dbReference type="SMART" id="SM01210">
    <property type="entry name" value="GARS_C"/>
    <property type="match status" value="1"/>
</dbReference>
<dbReference type="PROSITE" id="PS50975">
    <property type="entry name" value="ATP_GRASP"/>
    <property type="match status" value="1"/>
</dbReference>
<dbReference type="Pfam" id="PF01071">
    <property type="entry name" value="GARS_A"/>
    <property type="match status" value="1"/>
</dbReference>
<dbReference type="GO" id="GO:0004637">
    <property type="term" value="F:phosphoribosylamine-glycine ligase activity"/>
    <property type="evidence" value="ECO:0007669"/>
    <property type="project" value="UniProtKB-UniRule"/>
</dbReference>
<evidence type="ECO:0000313" key="19">
    <source>
        <dbReference type="Proteomes" id="UP000503447"/>
    </source>
</evidence>
<keyword evidence="5 14" id="KW-0436">Ligase</keyword>
<dbReference type="Gene3D" id="3.40.50.20">
    <property type="match status" value="1"/>
</dbReference>
<evidence type="ECO:0000313" key="18">
    <source>
        <dbReference type="EMBL" id="QJW96693.1"/>
    </source>
</evidence>
<comment type="cofactor">
    <cofactor evidence="1">
        <name>Mn(2+)</name>
        <dbReference type="ChEBI" id="CHEBI:29035"/>
    </cofactor>
</comment>
<keyword evidence="8 14" id="KW-0658">Purine biosynthesis</keyword>
<sequence>MNVLVIGKGGREHALAWRLKQSPRAGKVFCAPGNAGTARDGITNVAIEHTETEKLYRFCAKEQIDLVVIGPEDPLAAGLADFLRSKTGMGQELTVNGATGTFTLNFNGEETAPLPVSITGTKVQSALNGLSTISAGGGSVTVVQKKPGVFHLIFGGPLAASNVALVTTTGPAEVGLKRLKVFGPSKDAARIEASKVFAKELMRHADVPTAEFHVFDHPQPARDYIETRDYPVVVKADGLAAGKGVVVCKTSAEASAAVRRIMTDAEFGARAGRRVVVEKRLEGEEVSVLALVSGRTFLPLPACQDHKAVNDGDTGPNTGGMGTYCPAPVATPELMKEWERTVFFPTIHAMKRGRYPFQGVLFAGLILTNQGTRVLEFNCRFGDPETQVLMMRLKTDLLDLLEAVTDERLQEFEHKIEWDPRPSVCVVLCSGGYPGKYDNGKIIAGTADADRLPGVKVFHAGTRLDEANRVLTDGGRVLGVTALGDTLADAKARAYEAVKLISFPGMHYRTDIADKALKVKPPAAPVEAPKLPAKFRKPGGNAGGSEPAGEKPTG</sequence>
<evidence type="ECO:0000256" key="2">
    <source>
        <dbReference type="ARBA" id="ARBA00001946"/>
    </source>
</evidence>
<evidence type="ECO:0000256" key="14">
    <source>
        <dbReference type="HAMAP-Rule" id="MF_00138"/>
    </source>
</evidence>
<dbReference type="NCBIfam" id="TIGR00877">
    <property type="entry name" value="purD"/>
    <property type="match status" value="1"/>
</dbReference>
<dbReference type="InterPro" id="IPR020562">
    <property type="entry name" value="PRibGlycinamide_synth_N"/>
</dbReference>
<dbReference type="UniPathway" id="UPA00074">
    <property type="reaction ID" value="UER00125"/>
</dbReference>
<feature type="compositionally biased region" description="Low complexity" evidence="16">
    <location>
        <begin position="523"/>
        <end position="532"/>
    </location>
</feature>
<dbReference type="InterPro" id="IPR037123">
    <property type="entry name" value="PRibGlycinamide_synth_C_sf"/>
</dbReference>
<dbReference type="InterPro" id="IPR000115">
    <property type="entry name" value="PRibGlycinamide_synth"/>
</dbReference>
<dbReference type="InterPro" id="IPR020561">
    <property type="entry name" value="PRibGlycinamid_synth_ATP-grasp"/>
</dbReference>
<dbReference type="InterPro" id="IPR020560">
    <property type="entry name" value="PRibGlycinamide_synth_C-dom"/>
</dbReference>
<dbReference type="HAMAP" id="MF_00138">
    <property type="entry name" value="GARS"/>
    <property type="match status" value="1"/>
</dbReference>
<keyword evidence="7 15" id="KW-0547">Nucleotide-binding</keyword>
<keyword evidence="19" id="KW-1185">Reference proteome</keyword>
<evidence type="ECO:0000256" key="6">
    <source>
        <dbReference type="ARBA" id="ARBA00022723"/>
    </source>
</evidence>
<dbReference type="InterPro" id="IPR016185">
    <property type="entry name" value="PreATP-grasp_dom_sf"/>
</dbReference>
<feature type="domain" description="ATP-grasp" evidence="17">
    <location>
        <begin position="199"/>
        <end position="406"/>
    </location>
</feature>
<dbReference type="GO" id="GO:0005524">
    <property type="term" value="F:ATP binding"/>
    <property type="evidence" value="ECO:0007669"/>
    <property type="project" value="UniProtKB-UniRule"/>
</dbReference>
<comment type="catalytic activity">
    <reaction evidence="14">
        <text>5-phospho-beta-D-ribosylamine + glycine + ATP = N(1)-(5-phospho-beta-D-ribosyl)glycinamide + ADP + phosphate + H(+)</text>
        <dbReference type="Rhea" id="RHEA:17453"/>
        <dbReference type="ChEBI" id="CHEBI:15378"/>
        <dbReference type="ChEBI" id="CHEBI:30616"/>
        <dbReference type="ChEBI" id="CHEBI:43474"/>
        <dbReference type="ChEBI" id="CHEBI:57305"/>
        <dbReference type="ChEBI" id="CHEBI:58681"/>
        <dbReference type="ChEBI" id="CHEBI:143788"/>
        <dbReference type="ChEBI" id="CHEBI:456216"/>
        <dbReference type="EC" id="6.3.4.13"/>
    </reaction>
</comment>